<sequence length="43" mass="5235">MREQCPKFSDARAAFSFLRIFENNYCFISRGPMFLTQDQFHRQ</sequence>
<protein>
    <submittedName>
        <fullName evidence="1">Uncharacterized protein</fullName>
    </submittedName>
</protein>
<dbReference type="EMBL" id="CP013236">
    <property type="protein sequence ID" value="AMP15305.1"/>
    <property type="molecule type" value="Genomic_DNA"/>
</dbReference>
<evidence type="ECO:0000313" key="2">
    <source>
        <dbReference type="Proteomes" id="UP000074914"/>
    </source>
</evidence>
<gene>
    <name evidence="1" type="ORF">CPter291_3068</name>
</gene>
<proteinExistence type="predicted"/>
<evidence type="ECO:0000313" key="1">
    <source>
        <dbReference type="EMBL" id="AMP15305.1"/>
    </source>
</evidence>
<keyword evidence="2" id="KW-1185">Reference proteome</keyword>
<accession>A0ABN4MCF6</accession>
<organism evidence="1 2">
    <name type="scientific">Collimonas pratensis</name>
    <dbReference type="NCBI Taxonomy" id="279113"/>
    <lineage>
        <taxon>Bacteria</taxon>
        <taxon>Pseudomonadati</taxon>
        <taxon>Pseudomonadota</taxon>
        <taxon>Betaproteobacteria</taxon>
        <taxon>Burkholderiales</taxon>
        <taxon>Oxalobacteraceae</taxon>
        <taxon>Collimonas</taxon>
    </lineage>
</organism>
<dbReference type="Proteomes" id="UP000074914">
    <property type="component" value="Chromosome"/>
</dbReference>
<name>A0ABN4MCF6_9BURK</name>
<reference evidence="1 2" key="1">
    <citation type="submission" date="2015-11" db="EMBL/GenBank/DDBJ databases">
        <title>Exploring the genomic traits of fungus-feeding bacterial genus Collimonas.</title>
        <authorList>
            <person name="Song C."/>
            <person name="Schmidt R."/>
            <person name="de Jager V."/>
            <person name="Krzyzanowska D."/>
            <person name="Jongedijk E."/>
            <person name="Cankar K."/>
            <person name="Beekwilder J."/>
            <person name="van Veen A."/>
            <person name="de Boer W."/>
            <person name="van Veen J.A."/>
            <person name="Garbeva P."/>
        </authorList>
    </citation>
    <scope>NUCLEOTIDE SEQUENCE [LARGE SCALE GENOMIC DNA]</scope>
    <source>
        <strain evidence="1 2">Ter291</strain>
    </source>
</reference>